<feature type="transmembrane region" description="Helical" evidence="1">
    <location>
        <begin position="22"/>
        <end position="43"/>
    </location>
</feature>
<evidence type="ECO:0000313" key="2">
    <source>
        <dbReference type="EMBL" id="MDO6119895.1"/>
    </source>
</evidence>
<proteinExistence type="predicted"/>
<dbReference type="Pfam" id="PF19728">
    <property type="entry name" value="DUF6220"/>
    <property type="match status" value="1"/>
</dbReference>
<feature type="transmembrane region" description="Helical" evidence="1">
    <location>
        <begin position="106"/>
        <end position="127"/>
    </location>
</feature>
<evidence type="ECO:0000256" key="1">
    <source>
        <dbReference type="SAM" id="Phobius"/>
    </source>
</evidence>
<dbReference type="InterPro" id="IPR046192">
    <property type="entry name" value="DUF6220"/>
</dbReference>
<dbReference type="Proteomes" id="UP001177080">
    <property type="component" value="Unassembled WGS sequence"/>
</dbReference>
<keyword evidence="3" id="KW-1185">Reference proteome</keyword>
<keyword evidence="1" id="KW-0812">Transmembrane</keyword>
<dbReference type="EMBL" id="WHSC02000001">
    <property type="protein sequence ID" value="MDO6119895.1"/>
    <property type="molecule type" value="Genomic_DNA"/>
</dbReference>
<gene>
    <name evidence="2" type="ORF">GB928_001725</name>
</gene>
<sequence>MMTWEFSHPAKPRHIVPLWYRLTVRTVPAGILVQYLLAGLGLFYDGLFLDWHGGLGMLLFLPITALVLASWFGGQMHPLRWWAGLLAMLHAVQVALITVGQSSGSGILQALHPFNGGLMLAASLVLLAKVERNRAPMAKT</sequence>
<organism evidence="2 3">
    <name type="scientific">Shinella curvata</name>
    <dbReference type="NCBI Taxonomy" id="1817964"/>
    <lineage>
        <taxon>Bacteria</taxon>
        <taxon>Pseudomonadati</taxon>
        <taxon>Pseudomonadota</taxon>
        <taxon>Alphaproteobacteria</taxon>
        <taxon>Hyphomicrobiales</taxon>
        <taxon>Rhizobiaceae</taxon>
        <taxon>Shinella</taxon>
    </lineage>
</organism>
<protein>
    <submittedName>
        <fullName evidence="2">DUF6220 domain-containing protein</fullName>
    </submittedName>
</protein>
<reference evidence="2" key="1">
    <citation type="submission" date="2022-04" db="EMBL/GenBank/DDBJ databases">
        <title>Shinella lacus sp. nov., a novel member of the genus Shinella from water.</title>
        <authorList>
            <person name="Deng Y."/>
        </authorList>
    </citation>
    <scope>NUCLEOTIDE SEQUENCE</scope>
    <source>
        <strain evidence="2">JCM 31239</strain>
    </source>
</reference>
<name>A0ABT8X832_9HYPH</name>
<feature type="transmembrane region" description="Helical" evidence="1">
    <location>
        <begin position="55"/>
        <end position="74"/>
    </location>
</feature>
<accession>A0ABT8X832</accession>
<keyword evidence="1" id="KW-0472">Membrane</keyword>
<evidence type="ECO:0000313" key="3">
    <source>
        <dbReference type="Proteomes" id="UP001177080"/>
    </source>
</evidence>
<feature type="transmembrane region" description="Helical" evidence="1">
    <location>
        <begin position="81"/>
        <end position="100"/>
    </location>
</feature>
<dbReference type="RefSeq" id="WP_244759196.1">
    <property type="nucleotide sequence ID" value="NZ_JALJCJ010000001.1"/>
</dbReference>
<keyword evidence="1" id="KW-1133">Transmembrane helix</keyword>
<comment type="caution">
    <text evidence="2">The sequence shown here is derived from an EMBL/GenBank/DDBJ whole genome shotgun (WGS) entry which is preliminary data.</text>
</comment>